<dbReference type="FunFam" id="3.10.390.10:FF:000004">
    <property type="entry name" value="Deformed epidermal autoregulatory factor 1"/>
    <property type="match status" value="1"/>
</dbReference>
<dbReference type="SUPFAM" id="SSF63763">
    <property type="entry name" value="SAND domain-like"/>
    <property type="match status" value="1"/>
</dbReference>
<protein>
    <recommendedName>
        <fullName evidence="12">Deformed epidermal autoregulatory factor 1 homolog</fullName>
    </recommendedName>
    <alternativeName>
        <fullName evidence="13">Nuclear DEAF-1-related transcriptional regulator</fullName>
    </alternativeName>
</protein>
<keyword evidence="6" id="KW-0862">Zinc</keyword>
<keyword evidence="11" id="KW-0539">Nucleus</keyword>
<dbReference type="FunFam" id="6.10.140.2220:FF:000008">
    <property type="entry name" value="Deformed epidermal autoregulatory factor 1"/>
    <property type="match status" value="1"/>
</dbReference>
<evidence type="ECO:0000256" key="2">
    <source>
        <dbReference type="ARBA" id="ARBA00022473"/>
    </source>
</evidence>
<dbReference type="Gene3D" id="6.10.140.2220">
    <property type="match status" value="1"/>
</dbReference>
<dbReference type="KEGG" id="pmrn:116940054"/>
<dbReference type="RefSeq" id="XP_032805222.1">
    <property type="nucleotide sequence ID" value="XM_032949331.1"/>
</dbReference>
<dbReference type="SUPFAM" id="SSF144232">
    <property type="entry name" value="HIT/MYND zinc finger-like"/>
    <property type="match status" value="1"/>
</dbReference>
<dbReference type="PANTHER" id="PTHR10237">
    <property type="entry name" value="DEFORMED EPIDERMAL AUTOREGULATORY FACTOR 1 HOMOLOG SUPPRESSIN"/>
    <property type="match status" value="1"/>
</dbReference>
<evidence type="ECO:0000313" key="19">
    <source>
        <dbReference type="RefSeq" id="XP_032805222.1"/>
    </source>
</evidence>
<accession>A0AAJ7WPP4</accession>
<evidence type="ECO:0000259" key="16">
    <source>
        <dbReference type="PROSITE" id="PS50864"/>
    </source>
</evidence>
<keyword evidence="8" id="KW-0805">Transcription regulation</keyword>
<proteinExistence type="predicted"/>
<dbReference type="GO" id="GO:0008270">
    <property type="term" value="F:zinc ion binding"/>
    <property type="evidence" value="ECO:0007669"/>
    <property type="project" value="UniProtKB-KW"/>
</dbReference>
<dbReference type="SMART" id="SM00258">
    <property type="entry name" value="SAND"/>
    <property type="match status" value="1"/>
</dbReference>
<dbReference type="PROSITE" id="PS50865">
    <property type="entry name" value="ZF_MYND_2"/>
    <property type="match status" value="1"/>
</dbReference>
<feature type="region of interest" description="Disordered" evidence="15">
    <location>
        <begin position="260"/>
        <end position="279"/>
    </location>
</feature>
<organism evidence="18 19">
    <name type="scientific">Petromyzon marinus</name>
    <name type="common">Sea lamprey</name>
    <dbReference type="NCBI Taxonomy" id="7757"/>
    <lineage>
        <taxon>Eukaryota</taxon>
        <taxon>Metazoa</taxon>
        <taxon>Chordata</taxon>
        <taxon>Craniata</taxon>
        <taxon>Vertebrata</taxon>
        <taxon>Cyclostomata</taxon>
        <taxon>Hyperoartia</taxon>
        <taxon>Petromyzontiformes</taxon>
        <taxon>Petromyzontidae</taxon>
        <taxon>Petromyzon</taxon>
    </lineage>
</organism>
<dbReference type="GO" id="GO:0003677">
    <property type="term" value="F:DNA binding"/>
    <property type="evidence" value="ECO:0007669"/>
    <property type="project" value="UniProtKB-KW"/>
</dbReference>
<dbReference type="Gene3D" id="3.10.390.10">
    <property type="entry name" value="SAND domain-like"/>
    <property type="match status" value="1"/>
</dbReference>
<evidence type="ECO:0000256" key="15">
    <source>
        <dbReference type="SAM" id="MobiDB-lite"/>
    </source>
</evidence>
<keyword evidence="3" id="KW-0597">Phosphoprotein</keyword>
<feature type="region of interest" description="Disordered" evidence="15">
    <location>
        <begin position="313"/>
        <end position="374"/>
    </location>
</feature>
<reference evidence="19" key="1">
    <citation type="submission" date="2025-08" db="UniProtKB">
        <authorList>
            <consortium name="RefSeq"/>
        </authorList>
    </citation>
    <scope>IDENTIFICATION</scope>
    <source>
        <tissue evidence="19">Sperm</tissue>
    </source>
</reference>
<keyword evidence="2" id="KW-0217">Developmental protein</keyword>
<gene>
    <name evidence="19" type="primary">LOC116940054</name>
</gene>
<evidence type="ECO:0000256" key="14">
    <source>
        <dbReference type="PROSITE-ProRule" id="PRU00134"/>
    </source>
</evidence>
<keyword evidence="9" id="KW-0238">DNA-binding</keyword>
<dbReference type="GO" id="GO:0005634">
    <property type="term" value="C:nucleus"/>
    <property type="evidence" value="ECO:0007669"/>
    <property type="project" value="UniProtKB-SubCell"/>
</dbReference>
<evidence type="ECO:0000256" key="4">
    <source>
        <dbReference type="ARBA" id="ARBA00022723"/>
    </source>
</evidence>
<evidence type="ECO:0000256" key="10">
    <source>
        <dbReference type="ARBA" id="ARBA00023163"/>
    </source>
</evidence>
<keyword evidence="18" id="KW-1185">Reference proteome</keyword>
<evidence type="ECO:0000256" key="13">
    <source>
        <dbReference type="ARBA" id="ARBA00079052"/>
    </source>
</evidence>
<sequence>MDSDGDGDGGVMADEHAHAHSAHFPEGSVSVANVAMPSDHVFTSAVSAVSDHILNGRTTLQLGDSLPQQKTRLIVVHADGTLVETTSLKPPTAALVSGSQPTSAPLSPEPEKDGTKYSWDTSAYENELPVRCRNTSGVLYKNRLGSGGRGKCIKHGTMWYTPSEFEAMSGRASSKDWKRSIRYAGRPLQCLIQDGLLTPHAASCTCASCCDDMSLVQSGPVRLFVPYKRRKKDTELSHHRKDGSKNIAVFPATPTYGVASTGALDGSPPELLPFERGGGVGEHLAAGPALLADPTGPAADVYGTSAALSPLPPLNVTSPHAGKPVSPTPQLLGLECPHSELTSHVEHHQQQQQDEQQQEEDHLDHQQQQQNQHLLQQQQRQWQYLEEMVSSLISTAQQLKAALEQAKQEAAMAQARLQAEAERAEQVLNPYHARLESQLHFQRVELGDGKTELIIKQMCVNCGREAMNECTGCHKVHYCSTFCQRKDWKEHQHVCGHPLAAAPVATGADISVGDGESDPRDKV</sequence>
<keyword evidence="4" id="KW-0479">Metal-binding</keyword>
<evidence type="ECO:0000256" key="5">
    <source>
        <dbReference type="ARBA" id="ARBA00022771"/>
    </source>
</evidence>
<feature type="compositionally biased region" description="Basic and acidic residues" evidence="15">
    <location>
        <begin position="337"/>
        <end position="349"/>
    </location>
</feature>
<dbReference type="Proteomes" id="UP001318040">
    <property type="component" value="Chromosome 7"/>
</dbReference>
<evidence type="ECO:0000256" key="8">
    <source>
        <dbReference type="ARBA" id="ARBA00023015"/>
    </source>
</evidence>
<dbReference type="InterPro" id="IPR002893">
    <property type="entry name" value="Znf_MYND"/>
</dbReference>
<dbReference type="PROSITE" id="PS50864">
    <property type="entry name" value="SAND"/>
    <property type="match status" value="1"/>
</dbReference>
<evidence type="ECO:0000256" key="11">
    <source>
        <dbReference type="ARBA" id="ARBA00023242"/>
    </source>
</evidence>
<evidence type="ECO:0000259" key="17">
    <source>
        <dbReference type="PROSITE" id="PS50865"/>
    </source>
</evidence>
<dbReference type="Pfam" id="PF01753">
    <property type="entry name" value="zf-MYND"/>
    <property type="match status" value="1"/>
</dbReference>
<evidence type="ECO:0000256" key="3">
    <source>
        <dbReference type="ARBA" id="ARBA00022553"/>
    </source>
</evidence>
<evidence type="ECO:0000256" key="12">
    <source>
        <dbReference type="ARBA" id="ARBA00073412"/>
    </source>
</evidence>
<keyword evidence="10" id="KW-0804">Transcription</keyword>
<evidence type="ECO:0000256" key="9">
    <source>
        <dbReference type="ARBA" id="ARBA00023125"/>
    </source>
</evidence>
<dbReference type="InterPro" id="IPR010919">
    <property type="entry name" value="SAND-like_dom_sf"/>
</dbReference>
<evidence type="ECO:0000313" key="18">
    <source>
        <dbReference type="Proteomes" id="UP001318040"/>
    </source>
</evidence>
<feature type="domain" description="SAND" evidence="16">
    <location>
        <begin position="118"/>
        <end position="198"/>
    </location>
</feature>
<keyword evidence="5 14" id="KW-0863">Zinc-finger</keyword>
<evidence type="ECO:0000256" key="6">
    <source>
        <dbReference type="ARBA" id="ARBA00022833"/>
    </source>
</evidence>
<feature type="region of interest" description="Disordered" evidence="15">
    <location>
        <begin position="92"/>
        <end position="115"/>
    </location>
</feature>
<keyword evidence="7" id="KW-0524">Neurogenesis</keyword>
<feature type="domain" description="MYND-type" evidence="17">
    <location>
        <begin position="459"/>
        <end position="495"/>
    </location>
</feature>
<evidence type="ECO:0000256" key="7">
    <source>
        <dbReference type="ARBA" id="ARBA00022902"/>
    </source>
</evidence>
<dbReference type="InterPro" id="IPR024119">
    <property type="entry name" value="TF_DEAF-1"/>
</dbReference>
<dbReference type="PANTHER" id="PTHR10237:SF1">
    <property type="entry name" value="DEFORMED EPIDERMAL AUTOREGULATORY FACTOR 1 HOMOLOG"/>
    <property type="match status" value="1"/>
</dbReference>
<dbReference type="GO" id="GO:0000981">
    <property type="term" value="F:DNA-binding transcription factor activity, RNA polymerase II-specific"/>
    <property type="evidence" value="ECO:0007669"/>
    <property type="project" value="TreeGrafter"/>
</dbReference>
<name>A0AAJ7WPP4_PETMA</name>
<comment type="subcellular location">
    <subcellularLocation>
        <location evidence="1">Nucleus</location>
    </subcellularLocation>
</comment>
<evidence type="ECO:0000256" key="1">
    <source>
        <dbReference type="ARBA" id="ARBA00004123"/>
    </source>
</evidence>
<dbReference type="AlphaFoldDB" id="A0AAJ7WPP4"/>
<dbReference type="PROSITE" id="PS01360">
    <property type="entry name" value="ZF_MYND_1"/>
    <property type="match status" value="1"/>
</dbReference>
<dbReference type="InterPro" id="IPR000770">
    <property type="entry name" value="SAND_dom"/>
</dbReference>
<dbReference type="Pfam" id="PF01342">
    <property type="entry name" value="SAND"/>
    <property type="match status" value="1"/>
</dbReference>
<dbReference type="GO" id="GO:0007399">
    <property type="term" value="P:nervous system development"/>
    <property type="evidence" value="ECO:0007669"/>
    <property type="project" value="UniProtKB-KW"/>
</dbReference>